<dbReference type="InterPro" id="IPR010090">
    <property type="entry name" value="Phage_tape_meas"/>
</dbReference>
<proteinExistence type="predicted"/>
<dbReference type="PANTHER" id="PTHR37813:SF1">
    <property type="entry name" value="FELS-2 PROPHAGE PROTEIN"/>
    <property type="match status" value="1"/>
</dbReference>
<evidence type="ECO:0000256" key="1">
    <source>
        <dbReference type="ARBA" id="ARBA00022612"/>
    </source>
</evidence>
<keyword evidence="4" id="KW-1185">Reference proteome</keyword>
<accession>A0ABP8RZV5</accession>
<name>A0ABP8RZV5_9PSEU</name>
<dbReference type="Proteomes" id="UP001501598">
    <property type="component" value="Unassembled WGS sequence"/>
</dbReference>
<dbReference type="NCBIfam" id="TIGR01760">
    <property type="entry name" value="tape_meas_TP901"/>
    <property type="match status" value="1"/>
</dbReference>
<dbReference type="PANTHER" id="PTHR37813">
    <property type="entry name" value="FELS-2 PROPHAGE PROTEIN"/>
    <property type="match status" value="1"/>
</dbReference>
<gene>
    <name evidence="3" type="ORF">GCM10023175_52030</name>
</gene>
<feature type="domain" description="Phage tail tape measure protein" evidence="2">
    <location>
        <begin position="88"/>
        <end position="288"/>
    </location>
</feature>
<keyword evidence="1" id="KW-1188">Viral release from host cell</keyword>
<dbReference type="Pfam" id="PF10145">
    <property type="entry name" value="PhageMin_Tail"/>
    <property type="match status" value="1"/>
</dbReference>
<evidence type="ECO:0000259" key="2">
    <source>
        <dbReference type="Pfam" id="PF10145"/>
    </source>
</evidence>
<organism evidence="3 4">
    <name type="scientific">Pseudonocardia xishanensis</name>
    <dbReference type="NCBI Taxonomy" id="630995"/>
    <lineage>
        <taxon>Bacteria</taxon>
        <taxon>Bacillati</taxon>
        <taxon>Actinomycetota</taxon>
        <taxon>Actinomycetes</taxon>
        <taxon>Pseudonocardiales</taxon>
        <taxon>Pseudonocardiaceae</taxon>
        <taxon>Pseudonocardia</taxon>
    </lineage>
</organism>
<dbReference type="EMBL" id="BAABGT010000083">
    <property type="protein sequence ID" value="GAA4554355.1"/>
    <property type="molecule type" value="Genomic_DNA"/>
</dbReference>
<evidence type="ECO:0000313" key="4">
    <source>
        <dbReference type="Proteomes" id="UP001501598"/>
    </source>
</evidence>
<sequence>MAGGRILIDVDPALDAFPGKLEAGLRGTTGIASTAGKAIGAALGVGLIGAGAGIAAVVKIGNEFDSTLSRIQATSGASAAEMGKVAARARELGTDASLAGTSSSQAAAAIEELAKAGFSVNDSMTVARDAIVLSRAGMLDGGDAASLLANTLNTYGLAAADAGRVTDVFAATANASTTNVRDLGESFKYVAPVAAGLKISLEDTSTALAMLSTAGIKGSEAGTALRGVLASIAAPSGPAKKALDALGVSAFDQAGKFRGLEVITGQLTAAKGRMTDGEFAAATAVAFGNEGMAAANVLATQGVGEFRELGTAVREQGAASKAAAANSQGLSGAMDELQGSAEDVALSIYDLIKGPLADLARGGADGLEDLSALLSGKDIDAGGLERVLEAGRQVLVNLGVAAAPVREGLEELFAGFEEGNGVTSAFSGSVTVLTGGVELLSRVLGPVGDLVGGVLTVFAGLPGPVQAALAAFVGFRLVSGYLDTASGSASKLAAAVNAVKPDGLRAFNDEARVQRGLAQAAGESIGRWGAYQAAFETSTGRTVTALRDFRDQTNSIRDGAAAAGEPIGRLSAAMGTLSERSGTIGQAAAAFVTVRDRVVDAGTAADGTHGKFTTLAGGLGGVAAAGGSLVKTGLGGLMGALGGPWGLAIGAGVAAISLLADSHARAEEAARRQTQKEQDLATTLDDVTGAATRATREMTAQSLTSTKLSDGTTTLAGALAKAGISATDYVDATTGNQPKLDQLNATLFTQARNALQGSDAWAQNRAELNKAGVTLDLATAAALGNVQAQDEMQRKLDAVGLGWRGLQGKVTDAIGPLGEIGRLLGNQAGTFADAQRGVEQTAAAMQDFDKVLATLVENKGFETLKNGGAITDPMRQGLEALGASATRTAVEAGKVAQKIGDIDGGAAKARESMQASRDSFVKAATAALGSAEAAEALADQIGLIPAAAETIFRLDAQGAQAELITLNEQLKAVPNQKDVTVRTLSAEAQQQLRDMGFAVEQLPDNKGVKVTVEDAEGRARLDAFIATISTAKAAPKIDLDTATAEQKAGAMKSYVEGLVIIAKADADTAPGTAKGDAMKAHIDGITAIMKADADTTPGTVSGDALQAHISGLIGIMTADADNAPGTAKGDAMRGYIEGLIGIMTADANTQPGTAKSDALKAYVDQLRALLKVDADTAAAEAAINYVARNRNTTVSVKWEAAAIPGFNTGGGAAIGGIARAMADGGVLPMASGASLFNGRPMGSTPAGIAQIFPPNTPRIIGDRIRDDEAYIPINGSQRSRAIFEETARRLGYSVARGMADGGVIARADDLQRLIAANRAAFGSGSAGAARVDVAAPVVEVRNYIDGQEIRGVVRTEISASERATIRRAKMGAGV</sequence>
<comment type="caution">
    <text evidence="3">The sequence shown here is derived from an EMBL/GenBank/DDBJ whole genome shotgun (WGS) entry which is preliminary data.</text>
</comment>
<evidence type="ECO:0000313" key="3">
    <source>
        <dbReference type="EMBL" id="GAA4554355.1"/>
    </source>
</evidence>
<protein>
    <recommendedName>
        <fullName evidence="2">Phage tail tape measure protein domain-containing protein</fullName>
    </recommendedName>
</protein>
<reference evidence="4" key="1">
    <citation type="journal article" date="2019" name="Int. J. Syst. Evol. Microbiol.">
        <title>The Global Catalogue of Microorganisms (GCM) 10K type strain sequencing project: providing services to taxonomists for standard genome sequencing and annotation.</title>
        <authorList>
            <consortium name="The Broad Institute Genomics Platform"/>
            <consortium name="The Broad Institute Genome Sequencing Center for Infectious Disease"/>
            <person name="Wu L."/>
            <person name="Ma J."/>
        </authorList>
    </citation>
    <scope>NUCLEOTIDE SEQUENCE [LARGE SCALE GENOMIC DNA]</scope>
    <source>
        <strain evidence="4">JCM 17906</strain>
    </source>
</reference>